<protein>
    <submittedName>
        <fullName evidence="2">Suppressor of fused domain protein</fullName>
    </submittedName>
</protein>
<evidence type="ECO:0000259" key="1">
    <source>
        <dbReference type="Pfam" id="PF05076"/>
    </source>
</evidence>
<dbReference type="Pfam" id="PF05076">
    <property type="entry name" value="SUFU"/>
    <property type="match status" value="1"/>
</dbReference>
<name>A0ABV5HIM6_9VIBR</name>
<organism evidence="2 3">
    <name type="scientific">Vibrio olivae</name>
    <dbReference type="NCBI Taxonomy" id="1243002"/>
    <lineage>
        <taxon>Bacteria</taxon>
        <taxon>Pseudomonadati</taxon>
        <taxon>Pseudomonadota</taxon>
        <taxon>Gammaproteobacteria</taxon>
        <taxon>Vibrionales</taxon>
        <taxon>Vibrionaceae</taxon>
        <taxon>Vibrio</taxon>
    </lineage>
</organism>
<evidence type="ECO:0000313" key="2">
    <source>
        <dbReference type="EMBL" id="MFB9134024.1"/>
    </source>
</evidence>
<dbReference type="EMBL" id="JBHMEP010000001">
    <property type="protein sequence ID" value="MFB9134024.1"/>
    <property type="molecule type" value="Genomic_DNA"/>
</dbReference>
<dbReference type="Proteomes" id="UP001589645">
    <property type="component" value="Unassembled WGS sequence"/>
</dbReference>
<gene>
    <name evidence="2" type="ORF">ACFFUV_03465</name>
</gene>
<sequence>MNHYLNKQLAYYDQHFACTASVVFGSRWWKNQTSGLPDIWVALYRKAESGRAHDVLVTLGMSQVPQCFPADYHDEKWSTELLIYLEAVTERDIHWMLWLATLPYSNQILLGYGDSIELPENMYEGSGLSTCLLMSPAIEMDNKLLENFDAAPYPVEPLWVVPVTEAESALKQQQGLAPIFHLFQQNQHPLVLNRQRLCYLAPIKPN</sequence>
<comment type="caution">
    <text evidence="2">The sequence shown here is derived from an EMBL/GenBank/DDBJ whole genome shotgun (WGS) entry which is preliminary data.</text>
</comment>
<accession>A0ABV5HIM6</accession>
<proteinExistence type="predicted"/>
<dbReference type="RefSeq" id="WP_390189707.1">
    <property type="nucleotide sequence ID" value="NZ_JBHMEP010000001.1"/>
</dbReference>
<evidence type="ECO:0000313" key="3">
    <source>
        <dbReference type="Proteomes" id="UP001589645"/>
    </source>
</evidence>
<keyword evidence="3" id="KW-1185">Reference proteome</keyword>
<reference evidence="2 3" key="1">
    <citation type="submission" date="2024-09" db="EMBL/GenBank/DDBJ databases">
        <authorList>
            <person name="Sun Q."/>
            <person name="Mori K."/>
        </authorList>
    </citation>
    <scope>NUCLEOTIDE SEQUENCE [LARGE SCALE GENOMIC DNA]</scope>
    <source>
        <strain evidence="2 3">CECT 8064</strain>
    </source>
</reference>
<dbReference type="InterPro" id="IPR020941">
    <property type="entry name" value="SUFU-like_domain"/>
</dbReference>
<feature type="domain" description="Suppressor of fused-like" evidence="1">
    <location>
        <begin position="39"/>
        <end position="196"/>
    </location>
</feature>